<keyword evidence="4 6" id="KW-1133">Transmembrane helix</keyword>
<dbReference type="SUPFAM" id="SSF56176">
    <property type="entry name" value="FAD-binding/transporter-associated domain-like"/>
    <property type="match status" value="1"/>
</dbReference>
<evidence type="ECO:0000256" key="5">
    <source>
        <dbReference type="ARBA" id="ARBA00023136"/>
    </source>
</evidence>
<dbReference type="SMART" id="SM01091">
    <property type="entry name" value="CorC_HlyC"/>
    <property type="match status" value="1"/>
</dbReference>
<evidence type="ECO:0000256" key="2">
    <source>
        <dbReference type="ARBA" id="ARBA00022475"/>
    </source>
</evidence>
<name>A0A8A0RLU2_9FIRM</name>
<dbReference type="Pfam" id="PF03471">
    <property type="entry name" value="CorC_HlyC"/>
    <property type="match status" value="1"/>
</dbReference>
<evidence type="ECO:0000256" key="4">
    <source>
        <dbReference type="ARBA" id="ARBA00022989"/>
    </source>
</evidence>
<keyword evidence="3 6" id="KW-0812">Transmembrane</keyword>
<accession>A0A8A0RLU2</accession>
<evidence type="ECO:0000313" key="8">
    <source>
        <dbReference type="EMBL" id="QSQ08489.1"/>
    </source>
</evidence>
<dbReference type="InterPro" id="IPR016169">
    <property type="entry name" value="FAD-bd_PCMH_sub2"/>
</dbReference>
<keyword evidence="2" id="KW-1003">Cell membrane</keyword>
<feature type="domain" description="Transporter-associated" evidence="7">
    <location>
        <begin position="124"/>
        <end position="205"/>
    </location>
</feature>
<reference evidence="8" key="1">
    <citation type="submission" date="2020-07" db="EMBL/GenBank/DDBJ databases">
        <title>Koleobacter methoxysyntrophicus gen. nov., sp. nov., a novel anaerobic bacterium isolated from deep subsurface oil field and proposal of Koleobacterales ord. nov. in the phylum Firmicutes.</title>
        <authorList>
            <person name="Sakamoto S."/>
            <person name="Tamaki H."/>
        </authorList>
    </citation>
    <scope>NUCLEOTIDE SEQUENCE</scope>
    <source>
        <strain evidence="8">NRmbB1</strain>
    </source>
</reference>
<feature type="transmembrane region" description="Helical" evidence="6">
    <location>
        <begin position="12"/>
        <end position="32"/>
    </location>
</feature>
<evidence type="ECO:0000256" key="1">
    <source>
        <dbReference type="ARBA" id="ARBA00004651"/>
    </source>
</evidence>
<dbReference type="InterPro" id="IPR005170">
    <property type="entry name" value="Transptr-assoc_dom"/>
</dbReference>
<feature type="transmembrane region" description="Helical" evidence="6">
    <location>
        <begin position="103"/>
        <end position="120"/>
    </location>
</feature>
<dbReference type="Pfam" id="PF06146">
    <property type="entry name" value="PsiE"/>
    <property type="match status" value="1"/>
</dbReference>
<dbReference type="EMBL" id="CP059066">
    <property type="protein sequence ID" value="QSQ08489.1"/>
    <property type="molecule type" value="Genomic_DNA"/>
</dbReference>
<evidence type="ECO:0000256" key="3">
    <source>
        <dbReference type="ARBA" id="ARBA00022692"/>
    </source>
</evidence>
<organism evidence="8 9">
    <name type="scientific">Koleobacter methoxysyntrophicus</name>
    <dbReference type="NCBI Taxonomy" id="2751313"/>
    <lineage>
        <taxon>Bacteria</taxon>
        <taxon>Bacillati</taxon>
        <taxon>Bacillota</taxon>
        <taxon>Clostridia</taxon>
        <taxon>Koleobacterales</taxon>
        <taxon>Koleobacteraceae</taxon>
        <taxon>Koleobacter</taxon>
    </lineage>
</organism>
<protein>
    <recommendedName>
        <fullName evidence="7">Transporter-associated domain-containing protein</fullName>
    </recommendedName>
</protein>
<evidence type="ECO:0000313" key="9">
    <source>
        <dbReference type="Proteomes" id="UP000662904"/>
    </source>
</evidence>
<dbReference type="GO" id="GO:0050660">
    <property type="term" value="F:flavin adenine dinucleotide binding"/>
    <property type="evidence" value="ECO:0007669"/>
    <property type="project" value="InterPro"/>
</dbReference>
<proteinExistence type="predicted"/>
<dbReference type="Proteomes" id="UP000662904">
    <property type="component" value="Chromosome"/>
</dbReference>
<comment type="subcellular location">
    <subcellularLocation>
        <location evidence="1">Cell membrane</location>
        <topology evidence="1">Multi-pass membrane protein</topology>
    </subcellularLocation>
</comment>
<dbReference type="InterPro" id="IPR036318">
    <property type="entry name" value="FAD-bd_PCMH-like_sf"/>
</dbReference>
<gene>
    <name evidence="8" type="ORF">H0A61_00814</name>
</gene>
<dbReference type="InterPro" id="IPR020948">
    <property type="entry name" value="P_starv_induced_PsiE-like"/>
</dbReference>
<feature type="transmembrane region" description="Helical" evidence="6">
    <location>
        <begin position="52"/>
        <end position="74"/>
    </location>
</feature>
<sequence length="208" mass="22836">MKRVSSNISKAVLGLETVLAVFIIFSVIIGSIDLISYVKNIYINSPPFTYDLFQSLLGHVLLLVIGLELSLMLIRHTPGSVIEVLLFAIARKILIYSTYTYEYLIGIAALAGIFAIRRFLFVPKISEIEGIILSAATPIKDVNRIIGSHIPEDIARTLGGLVITLAEELKEELAVGKSLKIADVSLEIMTSKDGVIEKVRVEKLNPQS</sequence>
<dbReference type="GO" id="GO:0005886">
    <property type="term" value="C:plasma membrane"/>
    <property type="evidence" value="ECO:0007669"/>
    <property type="project" value="UniProtKB-SubCell"/>
</dbReference>
<dbReference type="Gene3D" id="3.30.465.10">
    <property type="match status" value="1"/>
</dbReference>
<keyword evidence="5 6" id="KW-0472">Membrane</keyword>
<keyword evidence="9" id="KW-1185">Reference proteome</keyword>
<dbReference type="KEGG" id="kme:H0A61_00814"/>
<evidence type="ECO:0000259" key="7">
    <source>
        <dbReference type="SMART" id="SM01091"/>
    </source>
</evidence>
<evidence type="ECO:0000256" key="6">
    <source>
        <dbReference type="SAM" id="Phobius"/>
    </source>
</evidence>
<dbReference type="AlphaFoldDB" id="A0A8A0RLU2"/>